<evidence type="ECO:0000256" key="2">
    <source>
        <dbReference type="ARBA" id="ARBA00022475"/>
    </source>
</evidence>
<feature type="domain" description="Membrane transport protein MMPL" evidence="6">
    <location>
        <begin position="201"/>
        <end position="404"/>
    </location>
</feature>
<dbReference type="Gene3D" id="1.20.1640.10">
    <property type="entry name" value="Multidrug efflux transporter AcrB transmembrane domain"/>
    <property type="match status" value="2"/>
</dbReference>
<dbReference type="Proteomes" id="UP000256923">
    <property type="component" value="Chromosome 1"/>
</dbReference>
<dbReference type="EMBL" id="CP034672">
    <property type="protein sequence ID" value="AZS23963.1"/>
    <property type="molecule type" value="Genomic_DNA"/>
</dbReference>
<gene>
    <name evidence="7" type="ORF">DYL72_02050</name>
</gene>
<dbReference type="PANTHER" id="PTHR33406:SF13">
    <property type="entry name" value="MEMBRANE PROTEIN YDFJ"/>
    <property type="match status" value="1"/>
</dbReference>
<reference evidence="7 8" key="1">
    <citation type="submission" date="2018-12" db="EMBL/GenBank/DDBJ databases">
        <title>Characterization and Draft Genome of Vibrio anguillarum J360 Marine Pathogen Isolated from an Outbreak in Lumpfish (Cyclopterus lumpus).</title>
        <authorList>
            <person name="Vasquez J.I."/>
            <person name="Cao T."/>
            <person name="Chakraborty S."/>
            <person name="Gnanagobal H."/>
            <person name="Wescot J."/>
            <person name="Boyce D."/>
            <person name="Santander J."/>
        </authorList>
    </citation>
    <scope>NUCLEOTIDE SEQUENCE [LARGE SCALE GENOMIC DNA]</scope>
    <source>
        <strain evidence="7 8">J360</strain>
    </source>
</reference>
<dbReference type="PANTHER" id="PTHR33406">
    <property type="entry name" value="MEMBRANE PROTEIN MJ1562-RELATED"/>
    <property type="match status" value="1"/>
</dbReference>
<accession>A0A289GCV2</accession>
<dbReference type="InterPro" id="IPR004869">
    <property type="entry name" value="MMPL_dom"/>
</dbReference>
<dbReference type="InterPro" id="IPR050545">
    <property type="entry name" value="Mycobact_MmpL"/>
</dbReference>
<dbReference type="RefSeq" id="WP_019282456.1">
    <property type="nucleotide sequence ID" value="NZ_CP023054.1"/>
</dbReference>
<keyword evidence="2" id="KW-1003">Cell membrane</keyword>
<evidence type="ECO:0000256" key="5">
    <source>
        <dbReference type="ARBA" id="ARBA00023136"/>
    </source>
</evidence>
<dbReference type="AlphaFoldDB" id="A0A289GCV2"/>
<evidence type="ECO:0000259" key="6">
    <source>
        <dbReference type="Pfam" id="PF03176"/>
    </source>
</evidence>
<sequence length="782" mass="86565">MLSKHSLTSKSNRLALFWLAFVTLCLGLLLKQWFFSAASPIETDILKLLPVNQQSVLAEQAFEKVTASMSDKVVFIVTAPNEADRLKSVTALESELKQSSYFKDVVGKIDATQQSAWASYYFQHRAQLLTSEQRNQLSQHPEQQVQAVVQALYNPFSGVTGQELSHDPFLLFRDHLAQLSQLSSHFRLQDGYLTREYQGQKYVLITAQLNDSPYSFKAQQVVPDIAQWQQRIKQQFGADIYHTGVLFYADFGTQSAKSEISTIGLFSLLGIVLLVMLVFRSAMPLLLALLSVSVGLVVAMVITTAFFGQIHLFSLVFGASLIGVSIDYAFHYLTDRLAANEHWDSVQGLKHILTAITLGLITSLIGYLGLLVAPFPGLQQLALFSALGLVAAYATVVAWYPILAKKPSSSRTLPGITYWSLWFALWQKPWVKWGLPTALLIISSLALTQVHYNDDIRQLQAMPSDLKQQELQISALTGIQSSQQMLVVSANDDEALMQQLEKLDTQFSQWQQQGVLSGYQSLSQNISSLKRQQENYALVEALYANQGAVLAQTLKLSSAPKLEASFLPMTLVHYLAHDVSQPLRFLYLGEVEQKVAAVVLLKEVYQAAVIKQFAAKNSDYAYLNKTEEISTLFGQYRLKVMELIALALTLISALTIWRYGVKHSIRIMLPSLIACIAGLAVTVATGSTLNLFNLLALVLVIGIGIDYTLFFAEQARSHSTLLAITLSALTTLLSFGLLALSQTHAIHSFGLTVLSGIFVAWLLSPMAIKSQPAAMKAHEEKL</sequence>
<evidence type="ECO:0000313" key="7">
    <source>
        <dbReference type="EMBL" id="AZS23963.1"/>
    </source>
</evidence>
<name>A0A289GCV2_VIBAN</name>
<keyword evidence="3" id="KW-0812">Transmembrane</keyword>
<evidence type="ECO:0000256" key="3">
    <source>
        <dbReference type="ARBA" id="ARBA00022692"/>
    </source>
</evidence>
<keyword evidence="4" id="KW-1133">Transmembrane helix</keyword>
<proteinExistence type="predicted"/>
<evidence type="ECO:0000256" key="1">
    <source>
        <dbReference type="ARBA" id="ARBA00004651"/>
    </source>
</evidence>
<protein>
    <recommendedName>
        <fullName evidence="6">Membrane transport protein MMPL domain-containing protein</fullName>
    </recommendedName>
</protein>
<dbReference type="SUPFAM" id="SSF82866">
    <property type="entry name" value="Multidrug efflux transporter AcrB transmembrane domain"/>
    <property type="match status" value="2"/>
</dbReference>
<comment type="subcellular location">
    <subcellularLocation>
        <location evidence="1">Cell membrane</location>
        <topology evidence="1">Multi-pass membrane protein</topology>
    </subcellularLocation>
</comment>
<evidence type="ECO:0000313" key="8">
    <source>
        <dbReference type="Proteomes" id="UP000256923"/>
    </source>
</evidence>
<organism evidence="7 8">
    <name type="scientific">Vibrio anguillarum</name>
    <name type="common">Listonella anguillarum</name>
    <dbReference type="NCBI Taxonomy" id="55601"/>
    <lineage>
        <taxon>Bacteria</taxon>
        <taxon>Pseudomonadati</taxon>
        <taxon>Pseudomonadota</taxon>
        <taxon>Gammaproteobacteria</taxon>
        <taxon>Vibrionales</taxon>
        <taxon>Vibrionaceae</taxon>
        <taxon>Vibrio</taxon>
    </lineage>
</organism>
<dbReference type="Pfam" id="PF03176">
    <property type="entry name" value="MMPL"/>
    <property type="match status" value="1"/>
</dbReference>
<evidence type="ECO:0000256" key="4">
    <source>
        <dbReference type="ARBA" id="ARBA00022989"/>
    </source>
</evidence>
<keyword evidence="5" id="KW-0472">Membrane</keyword>
<dbReference type="GO" id="GO:0005886">
    <property type="term" value="C:plasma membrane"/>
    <property type="evidence" value="ECO:0007669"/>
    <property type="project" value="UniProtKB-SubCell"/>
</dbReference>